<dbReference type="Proteomes" id="UP000001396">
    <property type="component" value="Unassembled WGS sequence"/>
</dbReference>
<dbReference type="RefSeq" id="XP_020433182.1">
    <property type="nucleotide sequence ID" value="XM_020576770.1"/>
</dbReference>
<feature type="signal peptide" evidence="1">
    <location>
        <begin position="1"/>
        <end position="25"/>
    </location>
</feature>
<sequence>MDRISFMKFITLALFVLLVVGMINALQVVDKVDKPSFCPTIHKEWECMLAGQVCVWNKGKCQSNPYSTTQEEESAKPSKEYVSSLLEGFTLNQNDNSDVAEMLKNNEWACNILKTPAKCLIGTMAGHCLWWGGKCHTV</sequence>
<name>D3BBN1_HETP5</name>
<keyword evidence="1" id="KW-0732">Signal</keyword>
<dbReference type="EMBL" id="ADBJ01000026">
    <property type="protein sequence ID" value="EFA81064.1"/>
    <property type="molecule type" value="Genomic_DNA"/>
</dbReference>
<evidence type="ECO:0000313" key="3">
    <source>
        <dbReference type="Proteomes" id="UP000001396"/>
    </source>
</evidence>
<gene>
    <name evidence="2" type="ORF">PPL_05900</name>
</gene>
<dbReference type="AlphaFoldDB" id="D3BBN1"/>
<evidence type="ECO:0000313" key="2">
    <source>
        <dbReference type="EMBL" id="EFA81064.1"/>
    </source>
</evidence>
<reference evidence="2 3" key="1">
    <citation type="journal article" date="2011" name="Genome Res.">
        <title>Phylogeny-wide analysis of social amoeba genomes highlights ancient origins for complex intercellular communication.</title>
        <authorList>
            <person name="Heidel A.J."/>
            <person name="Lawal H.M."/>
            <person name="Felder M."/>
            <person name="Schilde C."/>
            <person name="Helps N.R."/>
            <person name="Tunggal B."/>
            <person name="Rivero F."/>
            <person name="John U."/>
            <person name="Schleicher M."/>
            <person name="Eichinger L."/>
            <person name="Platzer M."/>
            <person name="Noegel A.A."/>
            <person name="Schaap P."/>
            <person name="Gloeckner G."/>
        </authorList>
    </citation>
    <scope>NUCLEOTIDE SEQUENCE [LARGE SCALE GENOMIC DNA]</scope>
    <source>
        <strain evidence="3">ATCC 26659 / Pp 5 / PN500</strain>
    </source>
</reference>
<organism evidence="2 3">
    <name type="scientific">Heterostelium pallidum (strain ATCC 26659 / Pp 5 / PN500)</name>
    <name type="common">Cellular slime mold</name>
    <name type="synonym">Polysphondylium pallidum</name>
    <dbReference type="NCBI Taxonomy" id="670386"/>
    <lineage>
        <taxon>Eukaryota</taxon>
        <taxon>Amoebozoa</taxon>
        <taxon>Evosea</taxon>
        <taxon>Eumycetozoa</taxon>
        <taxon>Dictyostelia</taxon>
        <taxon>Acytosteliales</taxon>
        <taxon>Acytosteliaceae</taxon>
        <taxon>Heterostelium</taxon>
    </lineage>
</organism>
<evidence type="ECO:0000256" key="1">
    <source>
        <dbReference type="SAM" id="SignalP"/>
    </source>
</evidence>
<comment type="caution">
    <text evidence="2">The sequence shown here is derived from an EMBL/GenBank/DDBJ whole genome shotgun (WGS) entry which is preliminary data.</text>
</comment>
<proteinExistence type="predicted"/>
<dbReference type="GeneID" id="31361384"/>
<protein>
    <submittedName>
        <fullName evidence="2">Uncharacterized protein</fullName>
    </submittedName>
</protein>
<dbReference type="InParanoid" id="D3BBN1"/>
<feature type="chain" id="PRO_5003041528" evidence="1">
    <location>
        <begin position="26"/>
        <end position="138"/>
    </location>
</feature>
<accession>D3BBN1</accession>
<dbReference type="OMA" id="NEWACNI"/>
<keyword evidence="3" id="KW-1185">Reference proteome</keyword>